<dbReference type="EMBL" id="UOFQ01000044">
    <property type="protein sequence ID" value="VAW86536.1"/>
    <property type="molecule type" value="Genomic_DNA"/>
</dbReference>
<dbReference type="InterPro" id="IPR051311">
    <property type="entry name" value="DedA_domain"/>
</dbReference>
<evidence type="ECO:0000256" key="1">
    <source>
        <dbReference type="SAM" id="Phobius"/>
    </source>
</evidence>
<evidence type="ECO:0000259" key="2">
    <source>
        <dbReference type="Pfam" id="PF09335"/>
    </source>
</evidence>
<feature type="transmembrane region" description="Helical" evidence="1">
    <location>
        <begin position="55"/>
        <end position="80"/>
    </location>
</feature>
<dbReference type="Pfam" id="PF09335">
    <property type="entry name" value="VTT_dom"/>
    <property type="match status" value="1"/>
</dbReference>
<sequence>MKFFSYLYNIVMQWAAHPRAPYYLSALSFAESSFFPIPPDAMLAPMVLAKRSKAWFYASITTIASALGGVLGYLIGYFAFDAVAPLLQETHYWAHYETATEWFAEWGVWVVFIAGFSPIPYKIFTLSAGAVSMAFLPFLICSILGRGLRFFLVAGLMYWGGEKMEKALRTYVDRIGWTVIILAIVAYAVVQFI</sequence>
<protein>
    <submittedName>
        <fullName evidence="3">FIG139438: lipoprotein B</fullName>
    </submittedName>
</protein>
<keyword evidence="1" id="KW-0472">Membrane</keyword>
<dbReference type="GO" id="GO:0005886">
    <property type="term" value="C:plasma membrane"/>
    <property type="evidence" value="ECO:0007669"/>
    <property type="project" value="TreeGrafter"/>
</dbReference>
<proteinExistence type="predicted"/>
<dbReference type="AlphaFoldDB" id="A0A3B1A102"/>
<reference evidence="3" key="1">
    <citation type="submission" date="2018-06" db="EMBL/GenBank/DDBJ databases">
        <authorList>
            <person name="Zhirakovskaya E."/>
        </authorList>
    </citation>
    <scope>NUCLEOTIDE SEQUENCE</scope>
</reference>
<feature type="transmembrane region" description="Helical" evidence="1">
    <location>
        <begin position="106"/>
        <end position="124"/>
    </location>
</feature>
<dbReference type="PANTHER" id="PTHR42709:SF11">
    <property type="entry name" value="DEDA FAMILY PROTEIN"/>
    <property type="match status" value="1"/>
</dbReference>
<keyword evidence="1" id="KW-1133">Transmembrane helix</keyword>
<gene>
    <name evidence="3" type="ORF">MNBD_GAMMA17-2276</name>
</gene>
<name>A0A3B1A102_9ZZZZ</name>
<keyword evidence="3" id="KW-0449">Lipoprotein</keyword>
<feature type="transmembrane region" description="Helical" evidence="1">
    <location>
        <begin position="136"/>
        <end position="159"/>
    </location>
</feature>
<dbReference type="PANTHER" id="PTHR42709">
    <property type="entry name" value="ALKALINE PHOSPHATASE LIKE PROTEIN"/>
    <property type="match status" value="1"/>
</dbReference>
<feature type="transmembrane region" description="Helical" evidence="1">
    <location>
        <begin position="171"/>
        <end position="190"/>
    </location>
</feature>
<keyword evidence="1" id="KW-0812">Transmembrane</keyword>
<dbReference type="InterPro" id="IPR032816">
    <property type="entry name" value="VTT_dom"/>
</dbReference>
<accession>A0A3B1A102</accession>
<organism evidence="3">
    <name type="scientific">hydrothermal vent metagenome</name>
    <dbReference type="NCBI Taxonomy" id="652676"/>
    <lineage>
        <taxon>unclassified sequences</taxon>
        <taxon>metagenomes</taxon>
        <taxon>ecological metagenomes</taxon>
    </lineage>
</organism>
<evidence type="ECO:0000313" key="3">
    <source>
        <dbReference type="EMBL" id="VAW86536.1"/>
    </source>
</evidence>
<feature type="domain" description="VTT" evidence="2">
    <location>
        <begin position="46"/>
        <end position="158"/>
    </location>
</feature>